<evidence type="ECO:0000256" key="6">
    <source>
        <dbReference type="SAM" id="SignalP"/>
    </source>
</evidence>
<organism evidence="8 9">
    <name type="scientific">Metabacillus niabensis</name>
    <dbReference type="NCBI Taxonomy" id="324854"/>
    <lineage>
        <taxon>Bacteria</taxon>
        <taxon>Bacillati</taxon>
        <taxon>Bacillota</taxon>
        <taxon>Bacilli</taxon>
        <taxon>Bacillales</taxon>
        <taxon>Bacillaceae</taxon>
        <taxon>Metabacillus</taxon>
    </lineage>
</organism>
<dbReference type="InterPro" id="IPR001638">
    <property type="entry name" value="Solute-binding_3/MltF_N"/>
</dbReference>
<evidence type="ECO:0000256" key="4">
    <source>
        <dbReference type="ARBA" id="ARBA00023139"/>
    </source>
</evidence>
<evidence type="ECO:0000256" key="5">
    <source>
        <dbReference type="ARBA" id="ARBA00023288"/>
    </source>
</evidence>
<evidence type="ECO:0000256" key="1">
    <source>
        <dbReference type="ARBA" id="ARBA00004418"/>
    </source>
</evidence>
<evidence type="ECO:0000256" key="3">
    <source>
        <dbReference type="ARBA" id="ARBA00022729"/>
    </source>
</evidence>
<dbReference type="Pfam" id="PF09084">
    <property type="entry name" value="NMT1"/>
    <property type="match status" value="1"/>
</dbReference>
<comment type="similarity">
    <text evidence="2">Belongs to the bacterial solute-binding protein SsuA/TauA family.</text>
</comment>
<dbReference type="PANTHER" id="PTHR30024">
    <property type="entry name" value="ALIPHATIC SULFONATES-BINDING PROTEIN-RELATED"/>
    <property type="match status" value="1"/>
</dbReference>
<sequence>MRNYLFKIVAFLIVLVLAGCATSNGETISSSASEGSKTSQVRFGIDAGISTLPFRVSEEQGYFEKYSLEPTIASFAYGIDTINALFTEQTDTGFAADYALLNSLGKGDLVILGTITRGTEQSNQDITLLVNGNIQSAQDLKGKRLGVAKGTVYEYIWAKYLEKNKIAEKDIKFVPYSSPDEAIIGMKNGDIDAVWGGGALNEKFKSIEGVRQIDDLNGAGVSINLYLLANKSYVTKNPKNIENVLKALSEGIEYIQSNKKEAAKIAYKQIKLPEADVLRDLEHTNYVLGFTNEDVLHLEEMKEWLEKRGTLTDKYEVKEKLYIEPLRNALPEAVTYEE</sequence>
<dbReference type="Gene3D" id="3.40.190.10">
    <property type="entry name" value="Periplasmic binding protein-like II"/>
    <property type="match status" value="2"/>
</dbReference>
<dbReference type="SUPFAM" id="SSF53850">
    <property type="entry name" value="Periplasmic binding protein-like II"/>
    <property type="match status" value="1"/>
</dbReference>
<keyword evidence="3 6" id="KW-0732">Signal</keyword>
<dbReference type="PROSITE" id="PS51257">
    <property type="entry name" value="PROKAR_LIPOPROTEIN"/>
    <property type="match status" value="1"/>
</dbReference>
<evidence type="ECO:0000313" key="9">
    <source>
        <dbReference type="Proteomes" id="UP001232245"/>
    </source>
</evidence>
<dbReference type="EMBL" id="JAUSTZ010000001">
    <property type="protein sequence ID" value="MDQ0224000.1"/>
    <property type="molecule type" value="Genomic_DNA"/>
</dbReference>
<evidence type="ECO:0000313" key="8">
    <source>
        <dbReference type="EMBL" id="MDQ0224000.1"/>
    </source>
</evidence>
<gene>
    <name evidence="8" type="ORF">J2S02_000322</name>
</gene>
<keyword evidence="9" id="KW-1185">Reference proteome</keyword>
<comment type="caution">
    <text evidence="8">The sequence shown here is derived from an EMBL/GenBank/DDBJ whole genome shotgun (WGS) entry which is preliminary data.</text>
</comment>
<keyword evidence="4" id="KW-0564">Palmitate</keyword>
<dbReference type="Proteomes" id="UP001232245">
    <property type="component" value="Unassembled WGS sequence"/>
</dbReference>
<protein>
    <submittedName>
        <fullName evidence="8">ABC-type nitrate/sulfonate/bicarbonate transport system substrate-binding protein</fullName>
    </submittedName>
</protein>
<proteinExistence type="inferred from homology"/>
<reference evidence="8 9" key="1">
    <citation type="submission" date="2023-07" db="EMBL/GenBank/DDBJ databases">
        <title>Genomic Encyclopedia of Type Strains, Phase IV (KMG-IV): sequencing the most valuable type-strain genomes for metagenomic binning, comparative biology and taxonomic classification.</title>
        <authorList>
            <person name="Goeker M."/>
        </authorList>
    </citation>
    <scope>NUCLEOTIDE SEQUENCE [LARGE SCALE GENOMIC DNA]</scope>
    <source>
        <strain evidence="8 9">DSM 17723</strain>
    </source>
</reference>
<accession>A0ABT9YY57</accession>
<dbReference type="RefSeq" id="WP_095298531.1">
    <property type="nucleotide sequence ID" value="NZ_CADEPK010000032.1"/>
</dbReference>
<feature type="domain" description="Solute-binding protein family 3/N-terminal" evidence="7">
    <location>
        <begin position="40"/>
        <end position="265"/>
    </location>
</feature>
<comment type="subcellular location">
    <subcellularLocation>
        <location evidence="1">Periplasm</location>
    </subcellularLocation>
</comment>
<dbReference type="PANTHER" id="PTHR30024:SF47">
    <property type="entry name" value="TAURINE-BINDING PERIPLASMIC PROTEIN"/>
    <property type="match status" value="1"/>
</dbReference>
<feature type="chain" id="PRO_5046077767" evidence="6">
    <location>
        <begin position="24"/>
        <end position="338"/>
    </location>
</feature>
<evidence type="ECO:0000256" key="2">
    <source>
        <dbReference type="ARBA" id="ARBA00010742"/>
    </source>
</evidence>
<keyword evidence="5" id="KW-0449">Lipoprotein</keyword>
<dbReference type="InterPro" id="IPR015168">
    <property type="entry name" value="SsuA/THI5"/>
</dbReference>
<dbReference type="SMART" id="SM00062">
    <property type="entry name" value="PBPb"/>
    <property type="match status" value="1"/>
</dbReference>
<name>A0ABT9YY57_9BACI</name>
<feature type="signal peptide" evidence="6">
    <location>
        <begin position="1"/>
        <end position="23"/>
    </location>
</feature>
<evidence type="ECO:0000259" key="7">
    <source>
        <dbReference type="SMART" id="SM00062"/>
    </source>
</evidence>